<dbReference type="Proteomes" id="UP001191082">
    <property type="component" value="Unassembled WGS sequence"/>
</dbReference>
<dbReference type="NCBIfam" id="TIGR00009">
    <property type="entry name" value="L28"/>
    <property type="match status" value="1"/>
</dbReference>
<evidence type="ECO:0000256" key="4">
    <source>
        <dbReference type="ARBA" id="ARBA00035174"/>
    </source>
</evidence>
<dbReference type="GO" id="GO:0005840">
    <property type="term" value="C:ribosome"/>
    <property type="evidence" value="ECO:0007669"/>
    <property type="project" value="UniProtKB-KW"/>
</dbReference>
<keyword evidence="3 5" id="KW-0687">Ribonucleoprotein</keyword>
<dbReference type="InterPro" id="IPR001383">
    <property type="entry name" value="Ribosomal_bL28_bact-type"/>
</dbReference>
<gene>
    <name evidence="5" type="primary">rpmB</name>
    <name evidence="7" type="ORF">FGK64_08680</name>
</gene>
<dbReference type="PANTHER" id="PTHR13528">
    <property type="entry name" value="39S RIBOSOMAL PROTEIN L28, MITOCHONDRIAL"/>
    <property type="match status" value="1"/>
</dbReference>
<evidence type="ECO:0000256" key="1">
    <source>
        <dbReference type="ARBA" id="ARBA00008760"/>
    </source>
</evidence>
<comment type="similarity">
    <text evidence="1 5">Belongs to the bacterial ribosomal protein bL28 family.</text>
</comment>
<comment type="caution">
    <text evidence="7">The sequence shown here is derived from an EMBL/GenBank/DDBJ whole genome shotgun (WGS) entry which is preliminary data.</text>
</comment>
<evidence type="ECO:0000256" key="5">
    <source>
        <dbReference type="HAMAP-Rule" id="MF_00373"/>
    </source>
</evidence>
<dbReference type="RefSeq" id="WP_138863422.1">
    <property type="nucleotide sequence ID" value="NZ_VCPC01000002.1"/>
</dbReference>
<accession>A0ABY2X907</accession>
<keyword evidence="2 5" id="KW-0689">Ribosomal protein</keyword>
<dbReference type="Gene3D" id="2.30.170.40">
    <property type="entry name" value="Ribosomal protein L28/L24"/>
    <property type="match status" value="1"/>
</dbReference>
<dbReference type="InterPro" id="IPR034704">
    <property type="entry name" value="Ribosomal_bL28/bL31-like_sf"/>
</dbReference>
<dbReference type="InterPro" id="IPR026569">
    <property type="entry name" value="Ribosomal_bL28"/>
</dbReference>
<organism evidence="7 8">
    <name type="scientific">Arenibacterium halophilum</name>
    <dbReference type="NCBI Taxonomy" id="2583821"/>
    <lineage>
        <taxon>Bacteria</taxon>
        <taxon>Pseudomonadati</taxon>
        <taxon>Pseudomonadota</taxon>
        <taxon>Alphaproteobacteria</taxon>
        <taxon>Rhodobacterales</taxon>
        <taxon>Paracoccaceae</taxon>
        <taxon>Arenibacterium</taxon>
    </lineage>
</organism>
<evidence type="ECO:0000313" key="7">
    <source>
        <dbReference type="EMBL" id="TMV12867.1"/>
    </source>
</evidence>
<sequence length="102" mass="11017">MSRVCELTGKGPMTGNNVSHANNKTRRRFLPNLNDVTLQSEALGRGIKMRISAAALRSVDHRGGLDKFLAKAKDTELSARVLKVKKEIQKSGGNAVEAAVSE</sequence>
<feature type="region of interest" description="Disordered" evidence="6">
    <location>
        <begin position="1"/>
        <end position="21"/>
    </location>
</feature>
<proteinExistence type="inferred from homology"/>
<dbReference type="PANTHER" id="PTHR13528:SF2">
    <property type="entry name" value="LARGE RIBOSOMAL SUBUNIT PROTEIN BL28M"/>
    <property type="match status" value="1"/>
</dbReference>
<dbReference type="Pfam" id="PF00830">
    <property type="entry name" value="Ribosomal_L28"/>
    <property type="match status" value="1"/>
</dbReference>
<reference evidence="7 8" key="1">
    <citation type="submission" date="2019-05" db="EMBL/GenBank/DDBJ databases">
        <title>Marivita sp. nov. isolated from sea sediment.</title>
        <authorList>
            <person name="Kim W."/>
        </authorList>
    </citation>
    <scope>NUCLEOTIDE SEQUENCE [LARGE SCALE GENOMIC DNA]</scope>
    <source>
        <strain evidence="7 8">CAU 1492</strain>
    </source>
</reference>
<keyword evidence="8" id="KW-1185">Reference proteome</keyword>
<dbReference type="SUPFAM" id="SSF143800">
    <property type="entry name" value="L28p-like"/>
    <property type="match status" value="1"/>
</dbReference>
<evidence type="ECO:0000256" key="2">
    <source>
        <dbReference type="ARBA" id="ARBA00022980"/>
    </source>
</evidence>
<name>A0ABY2X907_9RHOB</name>
<evidence type="ECO:0000256" key="3">
    <source>
        <dbReference type="ARBA" id="ARBA00023274"/>
    </source>
</evidence>
<evidence type="ECO:0000256" key="6">
    <source>
        <dbReference type="SAM" id="MobiDB-lite"/>
    </source>
</evidence>
<protein>
    <recommendedName>
        <fullName evidence="4 5">Large ribosomal subunit protein bL28</fullName>
    </recommendedName>
</protein>
<dbReference type="HAMAP" id="MF_00373">
    <property type="entry name" value="Ribosomal_bL28"/>
    <property type="match status" value="1"/>
</dbReference>
<evidence type="ECO:0000313" key="8">
    <source>
        <dbReference type="Proteomes" id="UP001191082"/>
    </source>
</evidence>
<dbReference type="EMBL" id="VCPC01000002">
    <property type="protein sequence ID" value="TMV12867.1"/>
    <property type="molecule type" value="Genomic_DNA"/>
</dbReference>
<dbReference type="InterPro" id="IPR037147">
    <property type="entry name" value="Ribosomal_bL28_sf"/>
</dbReference>